<name>A0A7W7VEC2_9PSEU</name>
<dbReference type="AlphaFoldDB" id="A0A7W7VEC2"/>
<comment type="caution">
    <text evidence="1">The sequence shown here is derived from an EMBL/GenBank/DDBJ whole genome shotgun (WGS) entry which is preliminary data.</text>
</comment>
<reference evidence="1 2" key="1">
    <citation type="submission" date="2020-08" db="EMBL/GenBank/DDBJ databases">
        <title>Genomic Encyclopedia of Type Strains, Phase III (KMG-III): the genomes of soil and plant-associated and newly described type strains.</title>
        <authorList>
            <person name="Whitman W."/>
        </authorList>
    </citation>
    <scope>NUCLEOTIDE SEQUENCE [LARGE SCALE GENOMIC DNA]</scope>
    <source>
        <strain evidence="1 2">CECT 8960</strain>
    </source>
</reference>
<protein>
    <submittedName>
        <fullName evidence="1">Uncharacterized protein</fullName>
    </submittedName>
</protein>
<dbReference type="EMBL" id="JACHJQ010000003">
    <property type="protein sequence ID" value="MBB4907077.1"/>
    <property type="molecule type" value="Genomic_DNA"/>
</dbReference>
<gene>
    <name evidence="1" type="ORF">FHR82_003297</name>
</gene>
<accession>A0A7W7VEC2</accession>
<dbReference type="Proteomes" id="UP000520767">
    <property type="component" value="Unassembled WGS sequence"/>
</dbReference>
<evidence type="ECO:0000313" key="2">
    <source>
        <dbReference type="Proteomes" id="UP000520767"/>
    </source>
</evidence>
<evidence type="ECO:0000313" key="1">
    <source>
        <dbReference type="EMBL" id="MBB4907077.1"/>
    </source>
</evidence>
<keyword evidence="2" id="KW-1185">Reference proteome</keyword>
<proteinExistence type="predicted"/>
<sequence>MDVPQVGDIEIRLLLDKMTRRGWTLYEWGHSSGSEPEVRGAAFFWDDGAADVVLVRRTGAVAYRTPPCRDVFVPELVTEWDSGVPVHALRAALTWDEYGKERVQRPLVTPPPGCALPPAFRHGLTESVRTPNNPNLVIRPAMRTPHRH</sequence>
<organism evidence="1 2">
    <name type="scientific">Actinophytocola algeriensis</name>
    <dbReference type="NCBI Taxonomy" id="1768010"/>
    <lineage>
        <taxon>Bacteria</taxon>
        <taxon>Bacillati</taxon>
        <taxon>Actinomycetota</taxon>
        <taxon>Actinomycetes</taxon>
        <taxon>Pseudonocardiales</taxon>
        <taxon>Pseudonocardiaceae</taxon>
    </lineage>
</organism>
<dbReference type="RefSeq" id="WP_184811199.1">
    <property type="nucleotide sequence ID" value="NZ_JACHJQ010000003.1"/>
</dbReference>